<name>A0A433PV22_9FUNG</name>
<dbReference type="Gene3D" id="3.60.10.10">
    <property type="entry name" value="Endonuclease/exonuclease/phosphatase"/>
    <property type="match status" value="1"/>
</dbReference>
<sequence length="401" mass="44546">MPDTPWPRTWKNTSKENDVGAQPPLALNPIRSSRGTPLKRANASDSLATKQSSNTDDPPMRSDASQTTSTDTESTKVQYGSNVRKVLAWHVETAGKLMKKAGIIDGYMSDGETRKAEGVDLEALRKVSIPRRANSFATFSKSFQYLAKSIWNSGHSLETPLEMDKLKIFVGTWNMYGKSLLCPTLKLLNPAFPATQLPPDDLSPFIDSLPPVPESNTYTGPHLPRTLRHPFHLLVIGTQECEREIGEAIFFPAKDAWEAQLKRYLGKQYKLVATETLAALHLAVFVWQPVSHYVKKVETESIKTGFANMIGNKGAVAISLLFGTRSLLFINSHLTANQNKINERNQSVARISRELKMKGFHHNSPAQERKHKQGMCVLVKSYLQMEVGNHTGMTTSSGLVT</sequence>
<gene>
    <name evidence="3" type="ORF">BC938DRAFT_475435</name>
</gene>
<dbReference type="GO" id="GO:0004527">
    <property type="term" value="F:exonuclease activity"/>
    <property type="evidence" value="ECO:0007669"/>
    <property type="project" value="UniProtKB-KW"/>
</dbReference>
<dbReference type="InterPro" id="IPR036691">
    <property type="entry name" value="Endo/exonu/phosph_ase_sf"/>
</dbReference>
<accession>A0A433PV22</accession>
<protein>
    <submittedName>
        <fullName evidence="3">Endonuclease/exonuclease/phosphatase</fullName>
    </submittedName>
</protein>
<dbReference type="GO" id="GO:0004519">
    <property type="term" value="F:endonuclease activity"/>
    <property type="evidence" value="ECO:0007669"/>
    <property type="project" value="UniProtKB-KW"/>
</dbReference>
<feature type="compositionally biased region" description="Polar residues" evidence="1">
    <location>
        <begin position="43"/>
        <end position="56"/>
    </location>
</feature>
<evidence type="ECO:0000313" key="3">
    <source>
        <dbReference type="EMBL" id="RUS21314.1"/>
    </source>
</evidence>
<reference evidence="3 4" key="1">
    <citation type="journal article" date="2018" name="New Phytol.">
        <title>Phylogenomics of Endogonaceae and evolution of mycorrhizas within Mucoromycota.</title>
        <authorList>
            <person name="Chang Y."/>
            <person name="Desiro A."/>
            <person name="Na H."/>
            <person name="Sandor L."/>
            <person name="Lipzen A."/>
            <person name="Clum A."/>
            <person name="Barry K."/>
            <person name="Grigoriev I.V."/>
            <person name="Martin F.M."/>
            <person name="Stajich J.E."/>
            <person name="Smith M.E."/>
            <person name="Bonito G."/>
            <person name="Spatafora J.W."/>
        </authorList>
    </citation>
    <scope>NUCLEOTIDE SEQUENCE [LARGE SCALE GENOMIC DNA]</scope>
    <source>
        <strain evidence="3 4">AD002</strain>
    </source>
</reference>
<evidence type="ECO:0000313" key="4">
    <source>
        <dbReference type="Proteomes" id="UP000274822"/>
    </source>
</evidence>
<dbReference type="GO" id="GO:0046856">
    <property type="term" value="P:phosphatidylinositol dephosphorylation"/>
    <property type="evidence" value="ECO:0007669"/>
    <property type="project" value="InterPro"/>
</dbReference>
<dbReference type="SUPFAM" id="SSF56219">
    <property type="entry name" value="DNase I-like"/>
    <property type="match status" value="1"/>
</dbReference>
<keyword evidence="3" id="KW-0255">Endonuclease</keyword>
<keyword evidence="3" id="KW-0269">Exonuclease</keyword>
<keyword evidence="4" id="KW-1185">Reference proteome</keyword>
<feature type="compositionally biased region" description="Polar residues" evidence="1">
    <location>
        <begin position="63"/>
        <end position="77"/>
    </location>
</feature>
<dbReference type="GO" id="GO:0004439">
    <property type="term" value="F:phosphatidylinositol-4,5-bisphosphate 5-phosphatase activity"/>
    <property type="evidence" value="ECO:0007669"/>
    <property type="project" value="TreeGrafter"/>
</dbReference>
<keyword evidence="3" id="KW-0540">Nuclease</keyword>
<comment type="caution">
    <text evidence="3">The sequence shown here is derived from an EMBL/GenBank/DDBJ whole genome shotgun (WGS) entry which is preliminary data.</text>
</comment>
<keyword evidence="3" id="KW-0378">Hydrolase</keyword>
<dbReference type="SMART" id="SM00128">
    <property type="entry name" value="IPPc"/>
    <property type="match status" value="1"/>
</dbReference>
<evidence type="ECO:0000256" key="1">
    <source>
        <dbReference type="SAM" id="MobiDB-lite"/>
    </source>
</evidence>
<organism evidence="3 4">
    <name type="scientific">Jimgerdemannia flammicorona</name>
    <dbReference type="NCBI Taxonomy" id="994334"/>
    <lineage>
        <taxon>Eukaryota</taxon>
        <taxon>Fungi</taxon>
        <taxon>Fungi incertae sedis</taxon>
        <taxon>Mucoromycota</taxon>
        <taxon>Mucoromycotina</taxon>
        <taxon>Endogonomycetes</taxon>
        <taxon>Endogonales</taxon>
        <taxon>Endogonaceae</taxon>
        <taxon>Jimgerdemannia</taxon>
    </lineage>
</organism>
<proteinExistence type="predicted"/>
<feature type="region of interest" description="Disordered" evidence="1">
    <location>
        <begin position="1"/>
        <end position="77"/>
    </location>
</feature>
<dbReference type="Pfam" id="PF22669">
    <property type="entry name" value="Exo_endo_phos2"/>
    <property type="match status" value="1"/>
</dbReference>
<dbReference type="EMBL" id="RBNJ01020635">
    <property type="protein sequence ID" value="RUS21314.1"/>
    <property type="molecule type" value="Genomic_DNA"/>
</dbReference>
<dbReference type="AlphaFoldDB" id="A0A433PV22"/>
<dbReference type="PANTHER" id="PTHR11200:SF275">
    <property type="entry name" value="LD06095P"/>
    <property type="match status" value="1"/>
</dbReference>
<feature type="domain" description="Inositol polyphosphate-related phosphatase" evidence="2">
    <location>
        <begin position="164"/>
        <end position="401"/>
    </location>
</feature>
<dbReference type="InterPro" id="IPR000300">
    <property type="entry name" value="IPPc"/>
</dbReference>
<dbReference type="PANTHER" id="PTHR11200">
    <property type="entry name" value="INOSITOL 5-PHOSPHATASE"/>
    <property type="match status" value="1"/>
</dbReference>
<dbReference type="InterPro" id="IPR046985">
    <property type="entry name" value="IP5"/>
</dbReference>
<dbReference type="Proteomes" id="UP000274822">
    <property type="component" value="Unassembled WGS sequence"/>
</dbReference>
<evidence type="ECO:0000259" key="2">
    <source>
        <dbReference type="SMART" id="SM00128"/>
    </source>
</evidence>